<evidence type="ECO:0000313" key="2">
    <source>
        <dbReference type="EMBL" id="KAJ5240987.1"/>
    </source>
</evidence>
<organism evidence="2 3">
    <name type="scientific">Penicillium citrinum</name>
    <dbReference type="NCBI Taxonomy" id="5077"/>
    <lineage>
        <taxon>Eukaryota</taxon>
        <taxon>Fungi</taxon>
        <taxon>Dikarya</taxon>
        <taxon>Ascomycota</taxon>
        <taxon>Pezizomycotina</taxon>
        <taxon>Eurotiomycetes</taxon>
        <taxon>Eurotiomycetidae</taxon>
        <taxon>Eurotiales</taxon>
        <taxon>Aspergillaceae</taxon>
        <taxon>Penicillium</taxon>
    </lineage>
</organism>
<sequence length="62" mass="7141">MYESKPENRVIDDLQPGLVSLPALYFGVPQPSPSRSSNNQRDFEPRRKMMSAFTNERSPQRS</sequence>
<gene>
    <name evidence="2" type="ORF">N7469_002578</name>
</gene>
<feature type="region of interest" description="Disordered" evidence="1">
    <location>
        <begin position="25"/>
        <end position="62"/>
    </location>
</feature>
<dbReference type="AlphaFoldDB" id="A0A9W9PDM6"/>
<evidence type="ECO:0000313" key="3">
    <source>
        <dbReference type="Proteomes" id="UP001147733"/>
    </source>
</evidence>
<dbReference type="RefSeq" id="XP_056503992.1">
    <property type="nucleotide sequence ID" value="XM_056641498.1"/>
</dbReference>
<dbReference type="EMBL" id="JAPQKT010000002">
    <property type="protein sequence ID" value="KAJ5240987.1"/>
    <property type="molecule type" value="Genomic_DNA"/>
</dbReference>
<proteinExistence type="predicted"/>
<feature type="compositionally biased region" description="Polar residues" evidence="1">
    <location>
        <begin position="52"/>
        <end position="62"/>
    </location>
</feature>
<reference evidence="2" key="2">
    <citation type="journal article" date="2023" name="IMA Fungus">
        <title>Comparative genomic study of the Penicillium genus elucidates a diverse pangenome and 15 lateral gene transfer events.</title>
        <authorList>
            <person name="Petersen C."/>
            <person name="Sorensen T."/>
            <person name="Nielsen M.R."/>
            <person name="Sondergaard T.E."/>
            <person name="Sorensen J.L."/>
            <person name="Fitzpatrick D.A."/>
            <person name="Frisvad J.C."/>
            <person name="Nielsen K.L."/>
        </authorList>
    </citation>
    <scope>NUCLEOTIDE SEQUENCE</scope>
    <source>
        <strain evidence="2">IBT 23319</strain>
    </source>
</reference>
<evidence type="ECO:0000256" key="1">
    <source>
        <dbReference type="SAM" id="MobiDB-lite"/>
    </source>
</evidence>
<dbReference type="Proteomes" id="UP001147733">
    <property type="component" value="Unassembled WGS sequence"/>
</dbReference>
<comment type="caution">
    <text evidence="2">The sequence shown here is derived from an EMBL/GenBank/DDBJ whole genome shotgun (WGS) entry which is preliminary data.</text>
</comment>
<accession>A0A9W9PDM6</accession>
<keyword evidence="3" id="KW-1185">Reference proteome</keyword>
<reference evidence="2" key="1">
    <citation type="submission" date="2022-11" db="EMBL/GenBank/DDBJ databases">
        <authorList>
            <person name="Petersen C."/>
        </authorList>
    </citation>
    <scope>NUCLEOTIDE SEQUENCE</scope>
    <source>
        <strain evidence="2">IBT 23319</strain>
    </source>
</reference>
<dbReference type="GeneID" id="81380665"/>
<protein>
    <submittedName>
        <fullName evidence="2">Uncharacterized protein</fullName>
    </submittedName>
</protein>
<name>A0A9W9PDM6_PENCI</name>